<evidence type="ECO:0000256" key="3">
    <source>
        <dbReference type="ARBA" id="ARBA00023163"/>
    </source>
</evidence>
<accession>A0A1Y6CFG0</accession>
<keyword evidence="6" id="KW-1185">Reference proteome</keyword>
<dbReference type="Proteomes" id="UP000192907">
    <property type="component" value="Unassembled WGS sequence"/>
</dbReference>
<dbReference type="EMBL" id="FWZT01000021">
    <property type="protein sequence ID" value="SMF62190.1"/>
    <property type="molecule type" value="Genomic_DNA"/>
</dbReference>
<dbReference type="STRING" id="1513793.SAMN06296036_12144"/>
<evidence type="ECO:0000256" key="1">
    <source>
        <dbReference type="ARBA" id="ARBA00023015"/>
    </source>
</evidence>
<dbReference type="SMART" id="SM00421">
    <property type="entry name" value="HTH_LUXR"/>
    <property type="match status" value="1"/>
</dbReference>
<name>A0A1Y6CFG0_9BACT</name>
<protein>
    <submittedName>
        <fullName evidence="5">Regulatory protein, luxR family</fullName>
    </submittedName>
</protein>
<dbReference type="PROSITE" id="PS50043">
    <property type="entry name" value="HTH_LUXR_2"/>
    <property type="match status" value="1"/>
</dbReference>
<dbReference type="RefSeq" id="WP_159455581.1">
    <property type="nucleotide sequence ID" value="NZ_FWZT01000021.1"/>
</dbReference>
<gene>
    <name evidence="5" type="ORF">SAMN06296036_12144</name>
</gene>
<dbReference type="AlphaFoldDB" id="A0A1Y6CFG0"/>
<keyword evidence="2" id="KW-0238">DNA-binding</keyword>
<evidence type="ECO:0000313" key="6">
    <source>
        <dbReference type="Proteomes" id="UP000192907"/>
    </source>
</evidence>
<evidence type="ECO:0000256" key="2">
    <source>
        <dbReference type="ARBA" id="ARBA00023125"/>
    </source>
</evidence>
<dbReference type="InterPro" id="IPR000792">
    <property type="entry name" value="Tscrpt_reg_LuxR_C"/>
</dbReference>
<dbReference type="Pfam" id="PF00196">
    <property type="entry name" value="GerE"/>
    <property type="match status" value="1"/>
</dbReference>
<dbReference type="PANTHER" id="PTHR44688:SF16">
    <property type="entry name" value="DNA-BINDING TRANSCRIPTIONAL ACTIVATOR DEVR_DOSR"/>
    <property type="match status" value="1"/>
</dbReference>
<proteinExistence type="predicted"/>
<evidence type="ECO:0000259" key="4">
    <source>
        <dbReference type="PROSITE" id="PS50043"/>
    </source>
</evidence>
<dbReference type="InterPro" id="IPR016032">
    <property type="entry name" value="Sig_transdc_resp-reg_C-effctor"/>
</dbReference>
<dbReference type="Gene3D" id="1.10.10.10">
    <property type="entry name" value="Winged helix-like DNA-binding domain superfamily/Winged helix DNA-binding domain"/>
    <property type="match status" value="1"/>
</dbReference>
<organism evidence="5 6">
    <name type="scientific">Pseudobacteriovorax antillogorgiicola</name>
    <dbReference type="NCBI Taxonomy" id="1513793"/>
    <lineage>
        <taxon>Bacteria</taxon>
        <taxon>Pseudomonadati</taxon>
        <taxon>Bdellovibrionota</taxon>
        <taxon>Oligoflexia</taxon>
        <taxon>Oligoflexales</taxon>
        <taxon>Pseudobacteriovoracaceae</taxon>
        <taxon>Pseudobacteriovorax</taxon>
    </lineage>
</organism>
<dbReference type="GO" id="GO:0003677">
    <property type="term" value="F:DNA binding"/>
    <property type="evidence" value="ECO:0007669"/>
    <property type="project" value="UniProtKB-KW"/>
</dbReference>
<keyword evidence="1" id="KW-0805">Transcription regulation</keyword>
<dbReference type="InterPro" id="IPR036388">
    <property type="entry name" value="WH-like_DNA-bd_sf"/>
</dbReference>
<evidence type="ECO:0000313" key="5">
    <source>
        <dbReference type="EMBL" id="SMF62190.1"/>
    </source>
</evidence>
<dbReference type="PANTHER" id="PTHR44688">
    <property type="entry name" value="DNA-BINDING TRANSCRIPTIONAL ACTIVATOR DEVR_DOSR"/>
    <property type="match status" value="1"/>
</dbReference>
<sequence>MKAPIAEFSRKYSLSKREQDVLTLLVSRIVNAEEISKRLGISQNTVRIHVKNINTKVGVRSKSEILSTFIGFLGTFYDIPQDLGSDLGIPLPPSARSGVDVVETN</sequence>
<dbReference type="GO" id="GO:0006355">
    <property type="term" value="P:regulation of DNA-templated transcription"/>
    <property type="evidence" value="ECO:0007669"/>
    <property type="project" value="InterPro"/>
</dbReference>
<reference evidence="6" key="1">
    <citation type="submission" date="2017-04" db="EMBL/GenBank/DDBJ databases">
        <authorList>
            <person name="Varghese N."/>
            <person name="Submissions S."/>
        </authorList>
    </citation>
    <scope>NUCLEOTIDE SEQUENCE [LARGE SCALE GENOMIC DNA]</scope>
    <source>
        <strain evidence="6">RKEM611</strain>
    </source>
</reference>
<keyword evidence="3" id="KW-0804">Transcription</keyword>
<feature type="domain" description="HTH luxR-type" evidence="4">
    <location>
        <begin position="7"/>
        <end position="73"/>
    </location>
</feature>
<dbReference type="SUPFAM" id="SSF46894">
    <property type="entry name" value="C-terminal effector domain of the bipartite response regulators"/>
    <property type="match status" value="1"/>
</dbReference>